<dbReference type="PROSITE" id="PS51257">
    <property type="entry name" value="PROKAR_LIPOPROTEIN"/>
    <property type="match status" value="1"/>
</dbReference>
<dbReference type="AlphaFoldDB" id="A0A5S3QFZ6"/>
<evidence type="ECO:0000256" key="2">
    <source>
        <dbReference type="SAM" id="SignalP"/>
    </source>
</evidence>
<organism evidence="3 4">
    <name type="scientific">Lentibacillus cibarius</name>
    <dbReference type="NCBI Taxonomy" id="2583219"/>
    <lineage>
        <taxon>Bacteria</taxon>
        <taxon>Bacillati</taxon>
        <taxon>Bacillota</taxon>
        <taxon>Bacilli</taxon>
        <taxon>Bacillales</taxon>
        <taxon>Bacillaceae</taxon>
        <taxon>Lentibacillus</taxon>
    </lineage>
</organism>
<evidence type="ECO:0000313" key="3">
    <source>
        <dbReference type="EMBL" id="TMN20854.1"/>
    </source>
</evidence>
<feature type="chain" id="PRO_5038597568" description="Lipoprotein" evidence="2">
    <location>
        <begin position="20"/>
        <end position="223"/>
    </location>
</feature>
<dbReference type="EMBL" id="VCIA01000001">
    <property type="protein sequence ID" value="TMN20854.1"/>
    <property type="molecule type" value="Genomic_DNA"/>
</dbReference>
<protein>
    <recommendedName>
        <fullName evidence="5">Lipoprotein</fullName>
    </recommendedName>
</protein>
<feature type="signal peptide" evidence="2">
    <location>
        <begin position="1"/>
        <end position="19"/>
    </location>
</feature>
<dbReference type="Proteomes" id="UP000306980">
    <property type="component" value="Unassembled WGS sequence"/>
</dbReference>
<proteinExistence type="predicted"/>
<comment type="caution">
    <text evidence="3">The sequence shown here is derived from an EMBL/GenBank/DDBJ whole genome shotgun (WGS) entry which is preliminary data.</text>
</comment>
<accession>A0A5S3QFZ6</accession>
<evidence type="ECO:0000313" key="4">
    <source>
        <dbReference type="Proteomes" id="UP000306980"/>
    </source>
</evidence>
<evidence type="ECO:0000256" key="1">
    <source>
        <dbReference type="SAM" id="MobiDB-lite"/>
    </source>
</evidence>
<feature type="region of interest" description="Disordered" evidence="1">
    <location>
        <begin position="23"/>
        <end position="47"/>
    </location>
</feature>
<evidence type="ECO:0008006" key="5">
    <source>
        <dbReference type="Google" id="ProtNLM"/>
    </source>
</evidence>
<dbReference type="OrthoDB" id="2965649at2"/>
<reference evidence="3 4" key="1">
    <citation type="submission" date="2019-05" db="EMBL/GenBank/DDBJ databases">
        <title>Genomic analysis of Lentibacillus sp. NKC220-2.</title>
        <authorList>
            <person name="Oh Y.J."/>
        </authorList>
    </citation>
    <scope>NUCLEOTIDE SEQUENCE [LARGE SCALE GENOMIC DNA]</scope>
    <source>
        <strain evidence="3 4">NKC220-2</strain>
    </source>
</reference>
<keyword evidence="2" id="KW-0732">Signal</keyword>
<gene>
    <name evidence="3" type="ORF">FFL34_01050</name>
</gene>
<dbReference type="RefSeq" id="WP_138600562.1">
    <property type="nucleotide sequence ID" value="NZ_VCIA01000001.1"/>
</dbReference>
<name>A0A5S3QFZ6_9BACI</name>
<sequence>MQKKTLFMLLMIGMFLFVAACSSDKEASPDDEKGDTESEEKSEREKVFEETDKIAKKFYKAGFELNIPVAYDMLSPKGKKKLEGKTAFGSYNTKIVKDNGSEIYASDLIKSEQYERYKKEYPDQFKEFEKLHDEYEIRRYDYTYSKESKEIVYYVKPWRNYDFEKGDSNFISLKQNENGEWKVKAFKESIPEEVRSKNSGTILHEYKKYNKSSEGEYGFEDKN</sequence>